<evidence type="ECO:0000256" key="5">
    <source>
        <dbReference type="ARBA" id="ARBA00022737"/>
    </source>
</evidence>
<dbReference type="InterPro" id="IPR019734">
    <property type="entry name" value="TPR_rpt"/>
</dbReference>
<feature type="repeat" description="TPR" evidence="8">
    <location>
        <begin position="468"/>
        <end position="501"/>
    </location>
</feature>
<protein>
    <recommendedName>
        <fullName evidence="9">NAD(P)(+)--arginine ADP-ribosyltransferase</fullName>
        <ecNumber evidence="9">2.4.2.31</ecNumber>
    </recommendedName>
    <alternativeName>
        <fullName evidence="9">Mono(ADP-ribosyl)transferase</fullName>
    </alternativeName>
</protein>
<feature type="repeat" description="TPR" evidence="8">
    <location>
        <begin position="678"/>
        <end position="711"/>
    </location>
</feature>
<proteinExistence type="inferred from homology"/>
<dbReference type="InterPro" id="IPR011990">
    <property type="entry name" value="TPR-like_helical_dom_sf"/>
</dbReference>
<feature type="repeat" description="TPR" evidence="8">
    <location>
        <begin position="431"/>
        <end position="464"/>
    </location>
</feature>
<dbReference type="AlphaFoldDB" id="A0A814NQ88"/>
<dbReference type="Pfam" id="PF01129">
    <property type="entry name" value="ART"/>
    <property type="match status" value="1"/>
</dbReference>
<keyword evidence="4" id="KW-0548">Nucleotidyltransferase</keyword>
<evidence type="ECO:0000256" key="8">
    <source>
        <dbReference type="PROSITE-ProRule" id="PRU00339"/>
    </source>
</evidence>
<feature type="repeat" description="TPR" evidence="8">
    <location>
        <begin position="879"/>
        <end position="912"/>
    </location>
</feature>
<organism evidence="11 13">
    <name type="scientific">Adineta steineri</name>
    <dbReference type="NCBI Taxonomy" id="433720"/>
    <lineage>
        <taxon>Eukaryota</taxon>
        <taxon>Metazoa</taxon>
        <taxon>Spiralia</taxon>
        <taxon>Gnathifera</taxon>
        <taxon>Rotifera</taxon>
        <taxon>Eurotatoria</taxon>
        <taxon>Bdelloidea</taxon>
        <taxon>Adinetida</taxon>
        <taxon>Adinetidae</taxon>
        <taxon>Adineta</taxon>
    </lineage>
</organism>
<comment type="catalytic activity">
    <reaction evidence="7 9">
        <text>L-arginyl-[protein] + NAD(+) = N(omega)-(ADP-D-ribosyl)-L-arginyl-[protein] + nicotinamide + H(+)</text>
        <dbReference type="Rhea" id="RHEA:19149"/>
        <dbReference type="Rhea" id="RHEA-COMP:10532"/>
        <dbReference type="Rhea" id="RHEA-COMP:15087"/>
        <dbReference type="ChEBI" id="CHEBI:15378"/>
        <dbReference type="ChEBI" id="CHEBI:17154"/>
        <dbReference type="ChEBI" id="CHEBI:29965"/>
        <dbReference type="ChEBI" id="CHEBI:57540"/>
        <dbReference type="ChEBI" id="CHEBI:142554"/>
        <dbReference type="EC" id="2.4.2.31"/>
    </reaction>
</comment>
<feature type="repeat" description="TPR" evidence="8">
    <location>
        <begin position="720"/>
        <end position="753"/>
    </location>
</feature>
<evidence type="ECO:0000256" key="2">
    <source>
        <dbReference type="ARBA" id="ARBA00022676"/>
    </source>
</evidence>
<dbReference type="GO" id="GO:0106274">
    <property type="term" value="F:NAD+-protein-arginine ADP-ribosyltransferase activity"/>
    <property type="evidence" value="ECO:0007669"/>
    <property type="project" value="UniProtKB-EC"/>
</dbReference>
<feature type="repeat" description="TPR" evidence="8">
    <location>
        <begin position="921"/>
        <end position="954"/>
    </location>
</feature>
<keyword evidence="6 8" id="KW-0802">TPR repeat</keyword>
<evidence type="ECO:0000256" key="6">
    <source>
        <dbReference type="ARBA" id="ARBA00022803"/>
    </source>
</evidence>
<evidence type="ECO:0000313" key="11">
    <source>
        <dbReference type="EMBL" id="CAF1095996.1"/>
    </source>
</evidence>
<dbReference type="PROSITE" id="PS50005">
    <property type="entry name" value="TPR"/>
    <property type="match status" value="12"/>
</dbReference>
<dbReference type="Proteomes" id="UP000663860">
    <property type="component" value="Unassembled WGS sequence"/>
</dbReference>
<evidence type="ECO:0000256" key="9">
    <source>
        <dbReference type="RuleBase" id="RU361228"/>
    </source>
</evidence>
<evidence type="ECO:0000256" key="1">
    <source>
        <dbReference type="ARBA" id="ARBA00009558"/>
    </source>
</evidence>
<keyword evidence="3 9" id="KW-0808">Transferase</keyword>
<dbReference type="EC" id="2.4.2.31" evidence="9"/>
<evidence type="ECO:0000313" key="13">
    <source>
        <dbReference type="Proteomes" id="UP000663860"/>
    </source>
</evidence>
<dbReference type="EMBL" id="CAJNOE010000257">
    <property type="protein sequence ID" value="CAF1095996.1"/>
    <property type="molecule type" value="Genomic_DNA"/>
</dbReference>
<accession>A0A814NQ88</accession>
<keyword evidence="2 9" id="KW-0328">Glycosyltransferase</keyword>
<dbReference type="PANTHER" id="PTHR45641">
    <property type="entry name" value="TETRATRICOPEPTIDE REPEAT PROTEIN (AFU_ORTHOLOGUE AFUA_6G03870)"/>
    <property type="match status" value="1"/>
</dbReference>
<dbReference type="GO" id="GO:0016779">
    <property type="term" value="F:nucleotidyltransferase activity"/>
    <property type="evidence" value="ECO:0007669"/>
    <property type="project" value="UniProtKB-KW"/>
</dbReference>
<evidence type="ECO:0000256" key="3">
    <source>
        <dbReference type="ARBA" id="ARBA00022679"/>
    </source>
</evidence>
<dbReference type="InterPro" id="IPR000768">
    <property type="entry name" value="ART"/>
</dbReference>
<evidence type="ECO:0000256" key="10">
    <source>
        <dbReference type="SAM" id="MobiDB-lite"/>
    </source>
</evidence>
<comment type="similarity">
    <text evidence="1 9">Belongs to the Arg-specific ADP-ribosyltransferase family.</text>
</comment>
<comment type="caution">
    <text evidence="11">The sequence shown here is derived from an EMBL/GenBank/DDBJ whole genome shotgun (WGS) entry which is preliminary data.</text>
</comment>
<dbReference type="Proteomes" id="UP000663868">
    <property type="component" value="Unassembled WGS sequence"/>
</dbReference>
<dbReference type="PROSITE" id="PS50293">
    <property type="entry name" value="TPR_REGION"/>
    <property type="match status" value="7"/>
</dbReference>
<keyword evidence="9" id="KW-0521">NADP</keyword>
<evidence type="ECO:0000256" key="4">
    <source>
        <dbReference type="ARBA" id="ARBA00022695"/>
    </source>
</evidence>
<keyword evidence="9" id="KW-0520">NAD</keyword>
<feature type="repeat" description="TPR" evidence="8">
    <location>
        <begin position="510"/>
        <end position="543"/>
    </location>
</feature>
<dbReference type="SMART" id="SM00028">
    <property type="entry name" value="TPR"/>
    <property type="match status" value="12"/>
</dbReference>
<dbReference type="Pfam" id="PF13424">
    <property type="entry name" value="TPR_12"/>
    <property type="match status" value="5"/>
</dbReference>
<dbReference type="Gene3D" id="3.90.176.10">
    <property type="entry name" value="Toxin ADP-ribosyltransferase, Chain A, domain 1"/>
    <property type="match status" value="1"/>
</dbReference>
<evidence type="ECO:0000256" key="7">
    <source>
        <dbReference type="ARBA" id="ARBA00047597"/>
    </source>
</evidence>
<dbReference type="PANTHER" id="PTHR45641:SF1">
    <property type="entry name" value="AAA+ ATPASE DOMAIN-CONTAINING PROTEIN"/>
    <property type="match status" value="1"/>
</dbReference>
<feature type="repeat" description="TPR" evidence="8">
    <location>
        <begin position="762"/>
        <end position="795"/>
    </location>
</feature>
<gene>
    <name evidence="11" type="ORF">IZO911_LOCUS22767</name>
    <name evidence="12" type="ORF">KXQ929_LOCUS640</name>
</gene>
<reference evidence="11" key="1">
    <citation type="submission" date="2021-02" db="EMBL/GenBank/DDBJ databases">
        <authorList>
            <person name="Nowell W R."/>
        </authorList>
    </citation>
    <scope>NUCLEOTIDE SEQUENCE</scope>
</reference>
<feature type="repeat" description="TPR" evidence="8">
    <location>
        <begin position="837"/>
        <end position="870"/>
    </location>
</feature>
<feature type="repeat" description="TPR" evidence="8">
    <location>
        <begin position="594"/>
        <end position="627"/>
    </location>
</feature>
<feature type="repeat" description="TPR" evidence="8">
    <location>
        <begin position="636"/>
        <end position="669"/>
    </location>
</feature>
<dbReference type="Gene3D" id="1.25.40.10">
    <property type="entry name" value="Tetratricopeptide repeat domain"/>
    <property type="match status" value="6"/>
</dbReference>
<dbReference type="SUPFAM" id="SSF56399">
    <property type="entry name" value="ADP-ribosylation"/>
    <property type="match status" value="1"/>
</dbReference>
<keyword evidence="5" id="KW-0677">Repeat</keyword>
<dbReference type="SUPFAM" id="SSF48452">
    <property type="entry name" value="TPR-like"/>
    <property type="match status" value="2"/>
</dbReference>
<sequence length="976" mass="112865">MNKISESGFDQKTSVSSNPIMNNSNTTIKPSDVIPPWLHMVQNYSILWLEECIDQTNKDHENNLIQIRTIVDNVNVFKQRDECIDFLSDAQDIKSFLIIENSMVQQIMPLINDIPQLDSIYILSNIKSLHEELTQKWQKIKSVHTNIDDLCQELQVDVKQYKQDSISMSFVPVKEMALTDNLNQLEPTFMYTQIFKDILLDMEHGKQAIKQFTAYCRHNDCLSPIYIDRFEKEYQDKLSIWWYTFPSNIFSMLNYGLRTMNADIIITMGFFLRDVHKHIQQLYEQQINAYGKKPFLVYRGQGFVKSDFEKLQQTEGGLMSFNNFLSTSKDKEVSIGYARIASTEPDKVGILFIMSINPCIKSTPFASIKEESYFKEEDEILFSMHTVFRVGAIKQMDNENQLYQVELQLTSDDDQQLRLLTDRIREEADGSTGWQRLGKLLYRIGQFNKAEELYNVLLEERSNDGGKVLYYNQLGAINIEQGNYEKALWYYEQALQIFQKYLPLNHPYLSATYNNIGNVYKNMGEYSKALLYYEKAVEICQKNYPSNHPDLAATYNNIGNVYNLMGEYSKALSFYQKTLEISQKTLPSNHPHLTQSYTNIGMLYSKMEEYLKALSFFEKAFEIQQKTLPPNHPLLATSYNNIGGIYNQMGECLKALSSHEKALKIRKNALPSNHPDLAQSYNNIGSVHNQMGECSKALSSYEKALEIQQKTLPSNHPSLAISYNNIGFAYQDMKDHSKALSYFERALDIFQRALPPTHPHLVTSYNNIGIMYDNMGEYSKALSFYEKVLEIREQTLPLNHPDLATSYDNIRNVYSHMYSKALEIREQTLPLNNSSLATSYNNISLLYDHMGDYSKALSFYQKELEIEQKTLPSTHPSLAASYNNIGLVYDSMEEYSKALLFYEKALEIEQKTFPSNHPSLATSYNNIGWVYRFMKDYLKALSYYEGALDILKHTLPPNHPSIKDVQKSIKIVKSKL</sequence>
<evidence type="ECO:0000313" key="12">
    <source>
        <dbReference type="EMBL" id="CAF3511604.1"/>
    </source>
</evidence>
<dbReference type="Pfam" id="PF13374">
    <property type="entry name" value="TPR_10"/>
    <property type="match status" value="1"/>
</dbReference>
<feature type="repeat" description="TPR" evidence="8">
    <location>
        <begin position="552"/>
        <end position="585"/>
    </location>
</feature>
<feature type="region of interest" description="Disordered" evidence="10">
    <location>
        <begin position="1"/>
        <end position="25"/>
    </location>
</feature>
<name>A0A814NQ88_9BILA</name>
<dbReference type="EMBL" id="CAJOBB010000015">
    <property type="protein sequence ID" value="CAF3511604.1"/>
    <property type="molecule type" value="Genomic_DNA"/>
</dbReference>
<dbReference type="PROSITE" id="PS51996">
    <property type="entry name" value="TR_MART"/>
    <property type="match status" value="1"/>
</dbReference>